<gene>
    <name evidence="2" type="ORF">K0625_03595</name>
</gene>
<dbReference type="Proteomes" id="UP001195963">
    <property type="component" value="Unassembled WGS sequence"/>
</dbReference>
<evidence type="ECO:0000313" key="3">
    <source>
        <dbReference type="Proteomes" id="UP001195963"/>
    </source>
</evidence>
<evidence type="ECO:0000259" key="1">
    <source>
        <dbReference type="SMART" id="SM01321"/>
    </source>
</evidence>
<reference evidence="2 3" key="1">
    <citation type="submission" date="2021-07" db="EMBL/GenBank/DDBJ databases">
        <title>Shewanella sp. nov, isolated from SCS.</title>
        <authorList>
            <person name="Cao W.R."/>
        </authorList>
    </citation>
    <scope>NUCLEOTIDE SEQUENCE [LARGE SCALE GENOMIC DNA]</scope>
    <source>
        <strain evidence="2 3">NR704-98</strain>
    </source>
</reference>
<dbReference type="SUPFAM" id="SSF143422">
    <property type="entry name" value="Transposase IS200-like"/>
    <property type="match status" value="1"/>
</dbReference>
<dbReference type="PANTHER" id="PTHR34322:SF2">
    <property type="entry name" value="TRANSPOSASE IS200-LIKE DOMAIN-CONTAINING PROTEIN"/>
    <property type="match status" value="1"/>
</dbReference>
<dbReference type="RefSeq" id="WP_220108409.1">
    <property type="nucleotide sequence ID" value="NZ_JAHZST010000002.1"/>
</dbReference>
<name>A0ABS7DZA2_9GAMM</name>
<keyword evidence="3" id="KW-1185">Reference proteome</keyword>
<sequence length="326" mass="37601">MARPRSMLVSVEDTPFYHCVSRCVRKTWLTGVDKYTGQSYEHRREWVESRLLELATIFAIDVSAYAVMSNHLHLVLRVDIYEANAWTDREVVEHWHNLFKGTDITQKFVKGEVIESFEVGHLKHSIAQYRSRLSDISWFMRALNEPIARMANKEDNCTGRFWEGRFKSQALLDDAAVLACMAYVDLNPIRAKVAKTPEQSDHTSIQLRIKSAMNGKQPATLLPFVGNEYKYMPKGLMFNAQDYLQLLDDTGRIIRGDKRGAINQASKQILDRLNIPQENWIKLTTEFSRLFKGAVGTLQALDIYCEHLERKRRQGAANCRKWLDGT</sequence>
<evidence type="ECO:0000313" key="2">
    <source>
        <dbReference type="EMBL" id="MBW8182737.1"/>
    </source>
</evidence>
<comment type="caution">
    <text evidence="2">The sequence shown here is derived from an EMBL/GenBank/DDBJ whole genome shotgun (WGS) entry which is preliminary data.</text>
</comment>
<dbReference type="SMART" id="SM01321">
    <property type="entry name" value="Y1_Tnp"/>
    <property type="match status" value="1"/>
</dbReference>
<dbReference type="PANTHER" id="PTHR34322">
    <property type="entry name" value="TRANSPOSASE, Y1_TNP DOMAIN-CONTAINING"/>
    <property type="match status" value="1"/>
</dbReference>
<dbReference type="EMBL" id="JAHZST010000002">
    <property type="protein sequence ID" value="MBW8182737.1"/>
    <property type="molecule type" value="Genomic_DNA"/>
</dbReference>
<accession>A0ABS7DZA2</accession>
<protein>
    <submittedName>
        <fullName evidence="2">Transposase</fullName>
    </submittedName>
</protein>
<proteinExistence type="predicted"/>
<dbReference type="InterPro" id="IPR002686">
    <property type="entry name" value="Transposase_17"/>
</dbReference>
<dbReference type="Gene3D" id="3.30.70.1290">
    <property type="entry name" value="Transposase IS200-like"/>
    <property type="match status" value="1"/>
</dbReference>
<organism evidence="2 3">
    <name type="scientific">Shewanella nanhaiensis</name>
    <dbReference type="NCBI Taxonomy" id="2864872"/>
    <lineage>
        <taxon>Bacteria</taxon>
        <taxon>Pseudomonadati</taxon>
        <taxon>Pseudomonadota</taxon>
        <taxon>Gammaproteobacteria</taxon>
        <taxon>Alteromonadales</taxon>
        <taxon>Shewanellaceae</taxon>
        <taxon>Shewanella</taxon>
    </lineage>
</organism>
<feature type="domain" description="Transposase IS200-like" evidence="1">
    <location>
        <begin position="12"/>
        <end position="187"/>
    </location>
</feature>
<dbReference type="InterPro" id="IPR036515">
    <property type="entry name" value="Transposase_17_sf"/>
</dbReference>